<dbReference type="PANTHER" id="PTHR14499:SF136">
    <property type="entry name" value="GH08630P"/>
    <property type="match status" value="1"/>
</dbReference>
<feature type="domain" description="Potassium channel tetramerisation-type BTB" evidence="2">
    <location>
        <begin position="57"/>
        <end position="149"/>
    </location>
</feature>
<dbReference type="SUPFAM" id="SSF54695">
    <property type="entry name" value="POZ domain"/>
    <property type="match status" value="1"/>
</dbReference>
<dbReference type="Gene3D" id="3.30.710.10">
    <property type="entry name" value="Potassium Channel Kv1.1, Chain A"/>
    <property type="match status" value="1"/>
</dbReference>
<protein>
    <recommendedName>
        <fullName evidence="2">Potassium channel tetramerisation-type BTB domain-containing protein</fullName>
    </recommendedName>
</protein>
<dbReference type="InterPro" id="IPR011333">
    <property type="entry name" value="SKP1/BTB/POZ_sf"/>
</dbReference>
<name>A0A6A6VLN8_9PLEO</name>
<accession>A0A6A6VLN8</accession>
<dbReference type="CDD" id="cd18316">
    <property type="entry name" value="BTB_POZ_KCTD-like"/>
    <property type="match status" value="1"/>
</dbReference>
<reference evidence="3" key="1">
    <citation type="journal article" date="2020" name="Stud. Mycol.">
        <title>101 Dothideomycetes genomes: a test case for predicting lifestyles and emergence of pathogens.</title>
        <authorList>
            <person name="Haridas S."/>
            <person name="Albert R."/>
            <person name="Binder M."/>
            <person name="Bloem J."/>
            <person name="Labutti K."/>
            <person name="Salamov A."/>
            <person name="Andreopoulos B."/>
            <person name="Baker S."/>
            <person name="Barry K."/>
            <person name="Bills G."/>
            <person name="Bluhm B."/>
            <person name="Cannon C."/>
            <person name="Castanera R."/>
            <person name="Culley D."/>
            <person name="Daum C."/>
            <person name="Ezra D."/>
            <person name="Gonzalez J."/>
            <person name="Henrissat B."/>
            <person name="Kuo A."/>
            <person name="Liang C."/>
            <person name="Lipzen A."/>
            <person name="Lutzoni F."/>
            <person name="Magnuson J."/>
            <person name="Mondo S."/>
            <person name="Nolan M."/>
            <person name="Ohm R."/>
            <person name="Pangilinan J."/>
            <person name="Park H.-J."/>
            <person name="Ramirez L."/>
            <person name="Alfaro M."/>
            <person name="Sun H."/>
            <person name="Tritt A."/>
            <person name="Yoshinaga Y."/>
            <person name="Zwiers L.-H."/>
            <person name="Turgeon B."/>
            <person name="Goodwin S."/>
            <person name="Spatafora J."/>
            <person name="Crous P."/>
            <person name="Grigoriev I."/>
        </authorList>
    </citation>
    <scope>NUCLEOTIDE SEQUENCE</scope>
    <source>
        <strain evidence="3">CBS 119925</strain>
    </source>
</reference>
<organism evidence="3 4">
    <name type="scientific">Sporormia fimetaria CBS 119925</name>
    <dbReference type="NCBI Taxonomy" id="1340428"/>
    <lineage>
        <taxon>Eukaryota</taxon>
        <taxon>Fungi</taxon>
        <taxon>Dikarya</taxon>
        <taxon>Ascomycota</taxon>
        <taxon>Pezizomycotina</taxon>
        <taxon>Dothideomycetes</taxon>
        <taxon>Pleosporomycetidae</taxon>
        <taxon>Pleosporales</taxon>
        <taxon>Sporormiaceae</taxon>
        <taxon>Sporormia</taxon>
    </lineage>
</organism>
<evidence type="ECO:0000313" key="3">
    <source>
        <dbReference type="EMBL" id="KAF2750470.1"/>
    </source>
</evidence>
<feature type="compositionally biased region" description="Polar residues" evidence="1">
    <location>
        <begin position="31"/>
        <end position="45"/>
    </location>
</feature>
<dbReference type="AlphaFoldDB" id="A0A6A6VLN8"/>
<dbReference type="OrthoDB" id="2414723at2759"/>
<keyword evidence="4" id="KW-1185">Reference proteome</keyword>
<evidence type="ECO:0000259" key="2">
    <source>
        <dbReference type="Pfam" id="PF02214"/>
    </source>
</evidence>
<evidence type="ECO:0000313" key="4">
    <source>
        <dbReference type="Proteomes" id="UP000799440"/>
    </source>
</evidence>
<dbReference type="EMBL" id="MU006564">
    <property type="protein sequence ID" value="KAF2750470.1"/>
    <property type="molecule type" value="Genomic_DNA"/>
</dbReference>
<dbReference type="GO" id="GO:0051260">
    <property type="term" value="P:protein homooligomerization"/>
    <property type="evidence" value="ECO:0007669"/>
    <property type="project" value="InterPro"/>
</dbReference>
<dbReference type="Proteomes" id="UP000799440">
    <property type="component" value="Unassembled WGS sequence"/>
</dbReference>
<sequence length="281" mass="32309">MSTIPNTQSFQHPIEQSFTETEPEMDLDGQPINQPFTAMNQQPLNPTAPPAPTSEPITLNVNGTLFHTTTSTLRYSPRLASIFTPGAPWRSELRNGQYIIDADPAVFSHILQFMRRPTHYPVFWSKDKGFDYNLYTLVQAEAEYFQLNDLRRWIFNGSYERCIETAFLVPVREPIKTDHLRFLQLKNYSKEGDVKVEHHVVVSKLEVFACPRNVQEHMVQRGESLKCTANCYKKDLVPGKYVTKELQEVVTFMTKTEFNVGRATVRGREGWSQEITGEGEE</sequence>
<proteinExistence type="predicted"/>
<evidence type="ECO:0000256" key="1">
    <source>
        <dbReference type="SAM" id="MobiDB-lite"/>
    </source>
</evidence>
<dbReference type="Pfam" id="PF02214">
    <property type="entry name" value="BTB_2"/>
    <property type="match status" value="1"/>
</dbReference>
<feature type="region of interest" description="Disordered" evidence="1">
    <location>
        <begin position="20"/>
        <end position="52"/>
    </location>
</feature>
<dbReference type="InterPro" id="IPR003131">
    <property type="entry name" value="T1-type_BTB"/>
</dbReference>
<gene>
    <name evidence="3" type="ORF">M011DRAFT_474903</name>
</gene>
<dbReference type="PANTHER" id="PTHR14499">
    <property type="entry name" value="POTASSIUM CHANNEL TETRAMERIZATION DOMAIN-CONTAINING"/>
    <property type="match status" value="1"/>
</dbReference>